<dbReference type="SUPFAM" id="SSF52954">
    <property type="entry name" value="Class II aaRS ABD-related"/>
    <property type="match status" value="1"/>
</dbReference>
<name>A0A183A0G4_9TREM</name>
<sequence>LQKKVQIFSKLLPALRLSDEKPVRKVEWINRERVLVLASRGVSYLGRHLMKDLIKMMPHSRTESKLDSKRQLTVLSCIPLVPNCVVFFEARKKKDLYLWMSCVPNGPSVKFLLENVHTSSELKLTGNCLKASRPILAFDPSFDNPSAPHLRLLREMLVQIMGTPNQHPRSQPFTDKTFVFGILNDRIWFRTYQIAEESAALVEVGMFLF</sequence>
<evidence type="ECO:0000256" key="6">
    <source>
        <dbReference type="ARBA" id="ARBA00023242"/>
    </source>
</evidence>
<evidence type="ECO:0000256" key="2">
    <source>
        <dbReference type="ARBA" id="ARBA00004604"/>
    </source>
</evidence>
<dbReference type="WBParaSite" id="ECPE_0000044901-mRNA-1">
    <property type="protein sequence ID" value="ECPE_0000044901-mRNA-1"/>
    <property type="gene ID" value="ECPE_0000044901"/>
</dbReference>
<dbReference type="AlphaFoldDB" id="A0A183A0G4"/>
<protein>
    <recommendedName>
        <fullName evidence="4">Ribosome biogenesis protein BRX1 homolog</fullName>
    </recommendedName>
</protein>
<evidence type="ECO:0000313" key="8">
    <source>
        <dbReference type="WBParaSite" id="ECPE_0000044901-mRNA-1"/>
    </source>
</evidence>
<comment type="function">
    <text evidence="1">Required for biogenesis of the 60S ribosomal subunit.</text>
</comment>
<evidence type="ECO:0000259" key="7">
    <source>
        <dbReference type="PROSITE" id="PS50833"/>
    </source>
</evidence>
<evidence type="ECO:0000256" key="4">
    <source>
        <dbReference type="ARBA" id="ARBA00020522"/>
    </source>
</evidence>
<dbReference type="InterPro" id="IPR007109">
    <property type="entry name" value="Brix"/>
</dbReference>
<dbReference type="SMART" id="SM00879">
    <property type="entry name" value="Brix"/>
    <property type="match status" value="1"/>
</dbReference>
<keyword evidence="5" id="KW-0690">Ribosome biogenesis</keyword>
<dbReference type="PANTHER" id="PTHR13634:SF0">
    <property type="entry name" value="RIBOSOME BIOGENESIS PROTEIN BRX1 HOMOLOG"/>
    <property type="match status" value="1"/>
</dbReference>
<dbReference type="GO" id="GO:0006364">
    <property type="term" value="P:rRNA processing"/>
    <property type="evidence" value="ECO:0007669"/>
    <property type="project" value="InterPro"/>
</dbReference>
<dbReference type="PANTHER" id="PTHR13634">
    <property type="entry name" value="RIBOSOME BIOGENESIS PROTEIN BRIX"/>
    <property type="match status" value="1"/>
</dbReference>
<proteinExistence type="inferred from homology"/>
<dbReference type="GO" id="GO:0019843">
    <property type="term" value="F:rRNA binding"/>
    <property type="evidence" value="ECO:0007669"/>
    <property type="project" value="InterPro"/>
</dbReference>
<evidence type="ECO:0000256" key="1">
    <source>
        <dbReference type="ARBA" id="ARBA00003439"/>
    </source>
</evidence>
<organism evidence="8">
    <name type="scientific">Echinostoma caproni</name>
    <dbReference type="NCBI Taxonomy" id="27848"/>
    <lineage>
        <taxon>Eukaryota</taxon>
        <taxon>Metazoa</taxon>
        <taxon>Spiralia</taxon>
        <taxon>Lophotrochozoa</taxon>
        <taxon>Platyhelminthes</taxon>
        <taxon>Trematoda</taxon>
        <taxon>Digenea</taxon>
        <taxon>Plagiorchiida</taxon>
        <taxon>Echinostomata</taxon>
        <taxon>Echinostomatoidea</taxon>
        <taxon>Echinostomatidae</taxon>
        <taxon>Echinostoma</taxon>
    </lineage>
</organism>
<dbReference type="GO" id="GO:0005730">
    <property type="term" value="C:nucleolus"/>
    <property type="evidence" value="ECO:0007669"/>
    <property type="project" value="UniProtKB-SubCell"/>
</dbReference>
<dbReference type="Pfam" id="PF04427">
    <property type="entry name" value="Brix"/>
    <property type="match status" value="1"/>
</dbReference>
<evidence type="ECO:0000256" key="5">
    <source>
        <dbReference type="ARBA" id="ARBA00022517"/>
    </source>
</evidence>
<feature type="domain" description="Brix" evidence="7">
    <location>
        <begin position="32"/>
        <end position="209"/>
    </location>
</feature>
<keyword evidence="6" id="KW-0539">Nucleus</keyword>
<dbReference type="PROSITE" id="PS50833">
    <property type="entry name" value="BRIX"/>
    <property type="match status" value="1"/>
</dbReference>
<dbReference type="InterPro" id="IPR026532">
    <property type="entry name" value="BRX1"/>
</dbReference>
<evidence type="ECO:0000256" key="3">
    <source>
        <dbReference type="ARBA" id="ARBA00006369"/>
    </source>
</evidence>
<comment type="subcellular location">
    <subcellularLocation>
        <location evidence="2">Nucleus</location>
        <location evidence="2">Nucleolus</location>
    </subcellularLocation>
</comment>
<reference evidence="8" key="1">
    <citation type="submission" date="2016-06" db="UniProtKB">
        <authorList>
            <consortium name="WormBaseParasite"/>
        </authorList>
    </citation>
    <scope>IDENTIFICATION</scope>
</reference>
<comment type="similarity">
    <text evidence="3">Belongs to the BRX1 family.</text>
</comment>
<dbReference type="GO" id="GO:0000027">
    <property type="term" value="P:ribosomal large subunit assembly"/>
    <property type="evidence" value="ECO:0007669"/>
    <property type="project" value="TreeGrafter"/>
</dbReference>
<accession>A0A183A0G4</accession>